<dbReference type="InterPro" id="IPR005363">
    <property type="entry name" value="UPF0167"/>
</dbReference>
<evidence type="ECO:0000313" key="2">
    <source>
        <dbReference type="EMBL" id="SDZ72582.1"/>
    </source>
</evidence>
<gene>
    <name evidence="2" type="ORF">SAMN05660648_00018</name>
</gene>
<dbReference type="Proteomes" id="UP000183469">
    <property type="component" value="Unassembled WGS sequence"/>
</dbReference>
<accession>A0A1H3VEL1</accession>
<dbReference type="OrthoDB" id="7065534at2"/>
<dbReference type="AlphaFoldDB" id="A0A1H3VEL1"/>
<sequence>MGKVKFRYYPNVYEDNVIAHVEGVCQCCGRTVNEYIESMYAVEDVDCICLQCVSDGSAAAKFHGSFIEDADPVSDPEKQDELFHRTPGYLSWQGEYWLACCDDYCKYMGYVGIKELEELGCKDEVLEEYVQRDTLIPIEDLEKYLHINGYMRGYLFQCLHCGKYHLWVDMD</sequence>
<reference evidence="2 3" key="1">
    <citation type="submission" date="2016-10" db="EMBL/GenBank/DDBJ databases">
        <authorList>
            <person name="de Groot N.N."/>
        </authorList>
    </citation>
    <scope>NUCLEOTIDE SEQUENCE [LARGE SCALE GENOMIC DNA]</scope>
    <source>
        <strain evidence="2 3">DSM 2872</strain>
    </source>
</reference>
<evidence type="ECO:0000313" key="3">
    <source>
        <dbReference type="Proteomes" id="UP000183469"/>
    </source>
</evidence>
<dbReference type="EMBL" id="FNQG01000002">
    <property type="protein sequence ID" value="SDZ72582.1"/>
    <property type="molecule type" value="Genomic_DNA"/>
</dbReference>
<dbReference type="Pfam" id="PF03691">
    <property type="entry name" value="UPF0167"/>
    <property type="match status" value="1"/>
</dbReference>
<name>A0A1H3VEL1_SELRU</name>
<dbReference type="RefSeq" id="WP_074670061.1">
    <property type="nucleotide sequence ID" value="NZ_FNQG01000002.1"/>
</dbReference>
<comment type="similarity">
    <text evidence="1">Belongs to the UPF0167 family.</text>
</comment>
<protein>
    <recommendedName>
        <fullName evidence="4">CbrC family protein</fullName>
    </recommendedName>
</protein>
<organism evidence="2 3">
    <name type="scientific">Selenomonas ruminantium</name>
    <dbReference type="NCBI Taxonomy" id="971"/>
    <lineage>
        <taxon>Bacteria</taxon>
        <taxon>Bacillati</taxon>
        <taxon>Bacillota</taxon>
        <taxon>Negativicutes</taxon>
        <taxon>Selenomonadales</taxon>
        <taxon>Selenomonadaceae</taxon>
        <taxon>Selenomonas</taxon>
    </lineage>
</organism>
<evidence type="ECO:0008006" key="4">
    <source>
        <dbReference type="Google" id="ProtNLM"/>
    </source>
</evidence>
<proteinExistence type="inferred from homology"/>
<evidence type="ECO:0000256" key="1">
    <source>
        <dbReference type="ARBA" id="ARBA00008525"/>
    </source>
</evidence>